<keyword evidence="4 5" id="KW-0560">Oxidoreductase</keyword>
<evidence type="ECO:0000256" key="2">
    <source>
        <dbReference type="ARBA" id="ARBA00022643"/>
    </source>
</evidence>
<dbReference type="PANTHER" id="PTHR43543:SF1">
    <property type="entry name" value="MALONIC SEMIALDEHYDE REDUCTASE RUTE-RELATED"/>
    <property type="match status" value="1"/>
</dbReference>
<keyword evidence="2 5" id="KW-0288">FMN</keyword>
<comment type="cofactor">
    <cofactor evidence="5">
        <name>FMN</name>
        <dbReference type="ChEBI" id="CHEBI:58210"/>
    </cofactor>
</comment>
<reference evidence="7 8" key="1">
    <citation type="submission" date="2018-06" db="EMBL/GenBank/DDBJ databases">
        <title>Genomic Encyclopedia of Archaeal and Bacterial Type Strains, Phase II (KMG-II): from individual species to whole genera.</title>
        <authorList>
            <person name="Goeker M."/>
        </authorList>
    </citation>
    <scope>NUCLEOTIDE SEQUENCE [LARGE SCALE GENOMIC DNA]</scope>
    <source>
        <strain evidence="7 8">DSM 24525</strain>
    </source>
</reference>
<evidence type="ECO:0000256" key="1">
    <source>
        <dbReference type="ARBA" id="ARBA00022630"/>
    </source>
</evidence>
<comment type="caution">
    <text evidence="7">The sequence shown here is derived from an EMBL/GenBank/DDBJ whole genome shotgun (WGS) entry which is preliminary data.</text>
</comment>
<evidence type="ECO:0000256" key="3">
    <source>
        <dbReference type="ARBA" id="ARBA00022857"/>
    </source>
</evidence>
<dbReference type="Gene3D" id="3.40.109.10">
    <property type="entry name" value="NADH Oxidase"/>
    <property type="match status" value="1"/>
</dbReference>
<evidence type="ECO:0000313" key="7">
    <source>
        <dbReference type="EMBL" id="PZW41051.1"/>
    </source>
</evidence>
<evidence type="ECO:0000313" key="8">
    <source>
        <dbReference type="Proteomes" id="UP000249688"/>
    </source>
</evidence>
<keyword evidence="3 5" id="KW-0521">NADP</keyword>
<dbReference type="CDD" id="cd02148">
    <property type="entry name" value="RutE-like"/>
    <property type="match status" value="1"/>
</dbReference>
<keyword evidence="5" id="KW-0520">NAD</keyword>
<dbReference type="NCBIfam" id="NF003768">
    <property type="entry name" value="PRK05365.1"/>
    <property type="match status" value="1"/>
</dbReference>
<organism evidence="7 8">
    <name type="scientific">Humitalea rosea</name>
    <dbReference type="NCBI Taxonomy" id="990373"/>
    <lineage>
        <taxon>Bacteria</taxon>
        <taxon>Pseudomonadati</taxon>
        <taxon>Pseudomonadota</taxon>
        <taxon>Alphaproteobacteria</taxon>
        <taxon>Acetobacterales</taxon>
        <taxon>Roseomonadaceae</taxon>
        <taxon>Humitalea</taxon>
    </lineage>
</organism>
<dbReference type="GO" id="GO:0016491">
    <property type="term" value="F:oxidoreductase activity"/>
    <property type="evidence" value="ECO:0007669"/>
    <property type="project" value="UniProtKB-UniRule"/>
</dbReference>
<dbReference type="PANTHER" id="PTHR43543">
    <property type="entry name" value="MALONIC SEMIALDEHYDE REDUCTASE RUTE-RELATED"/>
    <property type="match status" value="1"/>
</dbReference>
<dbReference type="InterPro" id="IPR000415">
    <property type="entry name" value="Nitroreductase-like"/>
</dbReference>
<dbReference type="InterPro" id="IPR023936">
    <property type="entry name" value="RutE-like"/>
</dbReference>
<sequence>MNDIVTPTATTLDDAALDQLFRTARTQNKWQDRPVPEAKLLELYDLLKMGPTSANASPARFVFVRSSEAKAKLKESLSPGNVEKTMTAPVTVIVAHDPLFYDKLPTLFPHADARSWFAGNAAFSDTTAFRNGTLQGAYLILAARAVGLDTGAMSGFDNSKVDELFLKEQGWKSNFLVNLGYGDPEGLFPRSPRLSFDEAAIIV</sequence>
<dbReference type="InterPro" id="IPR029479">
    <property type="entry name" value="Nitroreductase"/>
</dbReference>
<feature type="domain" description="Nitroreductase" evidence="6">
    <location>
        <begin position="25"/>
        <end position="181"/>
    </location>
</feature>
<proteinExistence type="inferred from homology"/>
<keyword evidence="1 5" id="KW-0285">Flavoprotein</keyword>
<name>A0A2W7I292_9PROT</name>
<dbReference type="Proteomes" id="UP000249688">
    <property type="component" value="Unassembled WGS sequence"/>
</dbReference>
<evidence type="ECO:0000256" key="5">
    <source>
        <dbReference type="HAMAP-Rule" id="MF_01204"/>
    </source>
</evidence>
<accession>A0A2W7I292</accession>
<dbReference type="EMBL" id="QKYU01000022">
    <property type="protein sequence ID" value="PZW41051.1"/>
    <property type="molecule type" value="Genomic_DNA"/>
</dbReference>
<dbReference type="SUPFAM" id="SSF55469">
    <property type="entry name" value="FMN-dependent nitroreductase-like"/>
    <property type="match status" value="1"/>
</dbReference>
<comment type="similarity">
    <text evidence="5">Belongs to the nitroreductase family. HadB/RutE subfamily.</text>
</comment>
<evidence type="ECO:0000259" key="6">
    <source>
        <dbReference type="Pfam" id="PF00881"/>
    </source>
</evidence>
<dbReference type="Pfam" id="PF00881">
    <property type="entry name" value="Nitroreductase"/>
    <property type="match status" value="1"/>
</dbReference>
<dbReference type="EC" id="1.-.-.-" evidence="5"/>
<protein>
    <recommendedName>
        <fullName evidence="5">Putative NADH dehydrogenase/NAD(P)H nitroreductase C8P66_12238</fullName>
        <ecNumber evidence="5">1.-.-.-</ecNumber>
    </recommendedName>
</protein>
<dbReference type="InterPro" id="IPR050461">
    <property type="entry name" value="Nitroreductase_HadB/RutE"/>
</dbReference>
<keyword evidence="8" id="KW-1185">Reference proteome</keyword>
<dbReference type="HAMAP" id="MF_01204">
    <property type="entry name" value="Oxidoreductase_RutE_HadB"/>
    <property type="match status" value="1"/>
</dbReference>
<dbReference type="AlphaFoldDB" id="A0A2W7I292"/>
<evidence type="ECO:0000256" key="4">
    <source>
        <dbReference type="ARBA" id="ARBA00023002"/>
    </source>
</evidence>
<dbReference type="RefSeq" id="WP_111399606.1">
    <property type="nucleotide sequence ID" value="NZ_QKYU01000022.1"/>
</dbReference>
<gene>
    <name evidence="7" type="ORF">C8P66_12238</name>
</gene>
<dbReference type="OrthoDB" id="9784375at2"/>